<comment type="similarity">
    <text evidence="1 4">Belongs to the N(4)/N(6)-methyltransferase family.</text>
</comment>
<dbReference type="Pfam" id="PF01555">
    <property type="entry name" value="N6_N4_Mtase"/>
    <property type="match status" value="1"/>
</dbReference>
<organism evidence="6 7">
    <name type="scientific">Solidesulfovibrio magneticus (strain ATCC 700980 / DSM 13731 / RS-1)</name>
    <name type="common">Desulfovibrio magneticus</name>
    <dbReference type="NCBI Taxonomy" id="573370"/>
    <lineage>
        <taxon>Bacteria</taxon>
        <taxon>Pseudomonadati</taxon>
        <taxon>Thermodesulfobacteriota</taxon>
        <taxon>Desulfovibrionia</taxon>
        <taxon>Desulfovibrionales</taxon>
        <taxon>Desulfovibrionaceae</taxon>
        <taxon>Solidesulfovibrio</taxon>
    </lineage>
</organism>
<dbReference type="InterPro" id="IPR002052">
    <property type="entry name" value="DNA_methylase_N6_adenine_CS"/>
</dbReference>
<dbReference type="STRING" id="573370.DMR_36090"/>
<dbReference type="PRINTS" id="PR00508">
    <property type="entry name" value="S21N4MTFRASE"/>
</dbReference>
<proteinExistence type="inferred from homology"/>
<evidence type="ECO:0000256" key="4">
    <source>
        <dbReference type="RuleBase" id="RU362026"/>
    </source>
</evidence>
<evidence type="ECO:0000256" key="1">
    <source>
        <dbReference type="ARBA" id="ARBA00006594"/>
    </source>
</evidence>
<keyword evidence="2" id="KW-0489">Methyltransferase</keyword>
<dbReference type="REBASE" id="21107">
    <property type="entry name" value="M.Dma1ORF36090P"/>
</dbReference>
<evidence type="ECO:0000259" key="5">
    <source>
        <dbReference type="Pfam" id="PF01555"/>
    </source>
</evidence>
<dbReference type="EMBL" id="AP010904">
    <property type="protein sequence ID" value="BAH77100.1"/>
    <property type="molecule type" value="Genomic_DNA"/>
</dbReference>
<reference evidence="6 7" key="1">
    <citation type="journal article" date="2009" name="Genome Res.">
        <title>Whole genome sequence of Desulfovibrio magneticus strain RS-1 revealed common gene clusters in magnetotactic bacteria.</title>
        <authorList>
            <person name="Nakazawa H."/>
            <person name="Arakaki A."/>
            <person name="Narita-Yamada S."/>
            <person name="Yashiro I."/>
            <person name="Jinno K."/>
            <person name="Aoki N."/>
            <person name="Tsuruyama A."/>
            <person name="Okamura Y."/>
            <person name="Tanikawa S."/>
            <person name="Fujita N."/>
            <person name="Takeyama H."/>
            <person name="Matsunaga T."/>
        </authorList>
    </citation>
    <scope>NUCLEOTIDE SEQUENCE [LARGE SCALE GENOMIC DNA]</scope>
    <source>
        <strain evidence="7">ATCC 700980 / DSM 13731 / RS-1</strain>
    </source>
</reference>
<dbReference type="GO" id="GO:0003677">
    <property type="term" value="F:DNA binding"/>
    <property type="evidence" value="ECO:0007669"/>
    <property type="project" value="InterPro"/>
</dbReference>
<dbReference type="InterPro" id="IPR002941">
    <property type="entry name" value="DNA_methylase_N4/N6"/>
</dbReference>
<dbReference type="Gene3D" id="3.40.50.150">
    <property type="entry name" value="Vaccinia Virus protein VP39"/>
    <property type="match status" value="1"/>
</dbReference>
<dbReference type="InterPro" id="IPR001091">
    <property type="entry name" value="RM_Methyltransferase"/>
</dbReference>
<dbReference type="AlphaFoldDB" id="C4XLG1"/>
<dbReference type="SUPFAM" id="SSF53335">
    <property type="entry name" value="S-adenosyl-L-methionine-dependent methyltransferases"/>
    <property type="match status" value="1"/>
</dbReference>
<keyword evidence="7" id="KW-1185">Reference proteome</keyword>
<dbReference type="GO" id="GO:0032259">
    <property type="term" value="P:methylation"/>
    <property type="evidence" value="ECO:0007669"/>
    <property type="project" value="UniProtKB-KW"/>
</dbReference>
<dbReference type="eggNOG" id="COG0863">
    <property type="taxonomic scope" value="Bacteria"/>
</dbReference>
<keyword evidence="3" id="KW-0808">Transferase</keyword>
<dbReference type="PROSITE" id="PS00092">
    <property type="entry name" value="N6_MTASE"/>
    <property type="match status" value="1"/>
</dbReference>
<dbReference type="InterPro" id="IPR029063">
    <property type="entry name" value="SAM-dependent_MTases_sf"/>
</dbReference>
<evidence type="ECO:0000313" key="7">
    <source>
        <dbReference type="Proteomes" id="UP000009071"/>
    </source>
</evidence>
<accession>C4XLG1</accession>
<dbReference type="EC" id="2.1.1.-" evidence="4"/>
<protein>
    <recommendedName>
        <fullName evidence="4">Methyltransferase</fullName>
        <ecNumber evidence="4">2.1.1.-</ecNumber>
    </recommendedName>
</protein>
<dbReference type="HOGENOM" id="CLU_024927_4_1_7"/>
<dbReference type="Proteomes" id="UP000009071">
    <property type="component" value="Chromosome"/>
</dbReference>
<evidence type="ECO:0000256" key="3">
    <source>
        <dbReference type="ARBA" id="ARBA00022679"/>
    </source>
</evidence>
<evidence type="ECO:0000313" key="6">
    <source>
        <dbReference type="EMBL" id="BAH77100.1"/>
    </source>
</evidence>
<sequence>MASWIEGDCLEHIHEIPDGSVALLLTDPPYGCTFRSISDRTNRTIANDNPEDATRILKESLEQLYPKMKDDSYIVVFSGDKMLADFINIIKSAGYCYQGVAVWKKSHHTQGSLISGLRPITEKIIYATKGKPVLYDAICDHFEYPNTKNEFHQTEKPAGLLRELIGAMTVPGDCVVDCFAGSGSSVVQAKAMGRNWWGCVLDPDDYQNGYMRLNESMAEAA</sequence>
<dbReference type="KEGG" id="dma:DMR_36090"/>
<evidence type="ECO:0000256" key="2">
    <source>
        <dbReference type="ARBA" id="ARBA00022603"/>
    </source>
</evidence>
<name>C4XLG1_SOLM1</name>
<feature type="domain" description="DNA methylase N-4/N-6" evidence="5">
    <location>
        <begin position="21"/>
        <end position="200"/>
    </location>
</feature>
<dbReference type="GO" id="GO:0008170">
    <property type="term" value="F:N-methyltransferase activity"/>
    <property type="evidence" value="ECO:0007669"/>
    <property type="project" value="InterPro"/>
</dbReference>
<gene>
    <name evidence="6" type="ordered locus">DMR_36090</name>
</gene>